<protein>
    <submittedName>
        <fullName evidence="2">Uncharacterized protein</fullName>
    </submittedName>
</protein>
<proteinExistence type="predicted"/>
<feature type="compositionally biased region" description="Basic and acidic residues" evidence="1">
    <location>
        <begin position="1"/>
        <end position="19"/>
    </location>
</feature>
<accession>A0A8W8LY41</accession>
<name>A0A8W8LY41_MAGGI</name>
<keyword evidence="3" id="KW-1185">Reference proteome</keyword>
<feature type="region of interest" description="Disordered" evidence="1">
    <location>
        <begin position="1"/>
        <end position="45"/>
    </location>
</feature>
<evidence type="ECO:0000256" key="1">
    <source>
        <dbReference type="SAM" id="MobiDB-lite"/>
    </source>
</evidence>
<evidence type="ECO:0000313" key="3">
    <source>
        <dbReference type="Proteomes" id="UP000005408"/>
    </source>
</evidence>
<sequence>MSKPDKNDGKRRRSSDGKTPRPSTKTVKMADNETGSSSGAGAGSGLVDKMTVIAEAVQELQKGQQSLQSMVETEPDGNRKENCILVFGAQRMETRVPHIWRDRMTWRMLETQPNITVKD</sequence>
<dbReference type="AlphaFoldDB" id="A0A8W8LY41"/>
<evidence type="ECO:0000313" key="2">
    <source>
        <dbReference type="EnsemblMetazoa" id="G30373.1:cds"/>
    </source>
</evidence>
<reference evidence="2" key="1">
    <citation type="submission" date="2022-08" db="UniProtKB">
        <authorList>
            <consortium name="EnsemblMetazoa"/>
        </authorList>
    </citation>
    <scope>IDENTIFICATION</scope>
    <source>
        <strain evidence="2">05x7-T-G4-1.051#20</strain>
    </source>
</reference>
<organism evidence="2 3">
    <name type="scientific">Magallana gigas</name>
    <name type="common">Pacific oyster</name>
    <name type="synonym">Crassostrea gigas</name>
    <dbReference type="NCBI Taxonomy" id="29159"/>
    <lineage>
        <taxon>Eukaryota</taxon>
        <taxon>Metazoa</taxon>
        <taxon>Spiralia</taxon>
        <taxon>Lophotrochozoa</taxon>
        <taxon>Mollusca</taxon>
        <taxon>Bivalvia</taxon>
        <taxon>Autobranchia</taxon>
        <taxon>Pteriomorphia</taxon>
        <taxon>Ostreida</taxon>
        <taxon>Ostreoidea</taxon>
        <taxon>Ostreidae</taxon>
        <taxon>Magallana</taxon>
    </lineage>
</organism>
<dbReference type="EnsemblMetazoa" id="G30373.1">
    <property type="protein sequence ID" value="G30373.1:cds"/>
    <property type="gene ID" value="G30373"/>
</dbReference>
<dbReference type="Proteomes" id="UP000005408">
    <property type="component" value="Unassembled WGS sequence"/>
</dbReference>